<sequence length="322" mass="35722">MAVKFEDYYDTLGVKRDASQDEIRRAYRKLARKFHPDVNKESDASAKFAKISEAYEVLGDPEKRKKYDELGQDWKNGQEFRPPPGWENMEFNFRGPGGASSGGGGFRPGGFSDFFEMFFGRGGSGGGGAGTRGGRSSFEEMFEQQAGGNHRRAGMAEQEVEVTVTLDDVFHGGKRQIELTEPTGRRKKLEVKIPAGATDGSRIRLKGEHLVLRIRLAKHPRFDVQGHDLTTDLHITPAEAALGGKVDVKTFDGPVTVTIPAGAQSGQKLRLRGRGMPKGKHKPGERGDLFVRLLIRVPHPLSDEERKLYEQLQAISKFDPRT</sequence>
<evidence type="ECO:0000313" key="4">
    <source>
        <dbReference type="Proteomes" id="UP001575105"/>
    </source>
</evidence>
<dbReference type="SMART" id="SM00271">
    <property type="entry name" value="DnaJ"/>
    <property type="match status" value="1"/>
</dbReference>
<accession>A0ABV4U9K6</accession>
<reference evidence="3 4" key="1">
    <citation type="submission" date="2024-08" db="EMBL/GenBank/DDBJ databases">
        <title>Whole-genome sequencing of halo(alkali)philic microorganisms from hypersaline lakes.</title>
        <authorList>
            <person name="Sorokin D.Y."/>
            <person name="Merkel A.Y."/>
            <person name="Messina E."/>
            <person name="Yakimov M."/>
        </authorList>
    </citation>
    <scope>NUCLEOTIDE SEQUENCE [LARGE SCALE GENOMIC DNA]</scope>
    <source>
        <strain evidence="3 4">AB-hyl4</strain>
    </source>
</reference>
<dbReference type="PROSITE" id="PS00636">
    <property type="entry name" value="DNAJ_1"/>
    <property type="match status" value="1"/>
</dbReference>
<keyword evidence="4" id="KW-1185">Reference proteome</keyword>
<proteinExistence type="predicted"/>
<dbReference type="InterPro" id="IPR002939">
    <property type="entry name" value="DnaJ_C"/>
</dbReference>
<dbReference type="CDD" id="cd10747">
    <property type="entry name" value="DnaJ_C"/>
    <property type="match status" value="1"/>
</dbReference>
<evidence type="ECO:0000256" key="1">
    <source>
        <dbReference type="ARBA" id="ARBA00023186"/>
    </source>
</evidence>
<organism evidence="3 4">
    <name type="scientific">Natronomicrosphaera hydrolytica</name>
    <dbReference type="NCBI Taxonomy" id="3242702"/>
    <lineage>
        <taxon>Bacteria</taxon>
        <taxon>Pseudomonadati</taxon>
        <taxon>Planctomycetota</taxon>
        <taxon>Phycisphaerae</taxon>
        <taxon>Phycisphaerales</taxon>
        <taxon>Phycisphaeraceae</taxon>
        <taxon>Natronomicrosphaera</taxon>
    </lineage>
</organism>
<evidence type="ECO:0000313" key="3">
    <source>
        <dbReference type="EMBL" id="MFA9479214.1"/>
    </source>
</evidence>
<dbReference type="RefSeq" id="WP_425346140.1">
    <property type="nucleotide sequence ID" value="NZ_JBGUBD010000007.1"/>
</dbReference>
<dbReference type="PRINTS" id="PR00625">
    <property type="entry name" value="JDOMAIN"/>
</dbReference>
<dbReference type="InterPro" id="IPR008971">
    <property type="entry name" value="HSP40/DnaJ_pept-bd"/>
</dbReference>
<dbReference type="SUPFAM" id="SSF46565">
    <property type="entry name" value="Chaperone J-domain"/>
    <property type="match status" value="1"/>
</dbReference>
<dbReference type="CDD" id="cd06257">
    <property type="entry name" value="DnaJ"/>
    <property type="match status" value="1"/>
</dbReference>
<dbReference type="Proteomes" id="UP001575105">
    <property type="component" value="Unassembled WGS sequence"/>
</dbReference>
<keyword evidence="1" id="KW-0143">Chaperone</keyword>
<dbReference type="PROSITE" id="PS50076">
    <property type="entry name" value="DNAJ_2"/>
    <property type="match status" value="1"/>
</dbReference>
<dbReference type="InterPro" id="IPR001623">
    <property type="entry name" value="DnaJ_domain"/>
</dbReference>
<dbReference type="Pfam" id="PF00226">
    <property type="entry name" value="DnaJ"/>
    <property type="match status" value="1"/>
</dbReference>
<evidence type="ECO:0000259" key="2">
    <source>
        <dbReference type="PROSITE" id="PS50076"/>
    </source>
</evidence>
<gene>
    <name evidence="3" type="ORF">ACERK3_13060</name>
</gene>
<dbReference type="Pfam" id="PF01556">
    <property type="entry name" value="DnaJ_C"/>
    <property type="match status" value="1"/>
</dbReference>
<dbReference type="InterPro" id="IPR018253">
    <property type="entry name" value="DnaJ_domain_CS"/>
</dbReference>
<protein>
    <submittedName>
        <fullName evidence="3">DnaJ C-terminal domain-containing protein</fullName>
    </submittedName>
</protein>
<dbReference type="Gene3D" id="2.60.260.20">
    <property type="entry name" value="Urease metallochaperone UreE, N-terminal domain"/>
    <property type="match status" value="2"/>
</dbReference>
<dbReference type="Gene3D" id="1.10.287.110">
    <property type="entry name" value="DnaJ domain"/>
    <property type="match status" value="1"/>
</dbReference>
<dbReference type="InterPro" id="IPR036869">
    <property type="entry name" value="J_dom_sf"/>
</dbReference>
<comment type="caution">
    <text evidence="3">The sequence shown here is derived from an EMBL/GenBank/DDBJ whole genome shotgun (WGS) entry which is preliminary data.</text>
</comment>
<dbReference type="EMBL" id="JBGUBD010000007">
    <property type="protein sequence ID" value="MFA9479214.1"/>
    <property type="molecule type" value="Genomic_DNA"/>
</dbReference>
<feature type="domain" description="J" evidence="2">
    <location>
        <begin position="7"/>
        <end position="71"/>
    </location>
</feature>
<dbReference type="PANTHER" id="PTHR43096:SF52">
    <property type="entry name" value="DNAJ HOMOLOG 1, MITOCHONDRIAL-RELATED"/>
    <property type="match status" value="1"/>
</dbReference>
<dbReference type="PANTHER" id="PTHR43096">
    <property type="entry name" value="DNAJ HOMOLOG 1, MITOCHONDRIAL-RELATED"/>
    <property type="match status" value="1"/>
</dbReference>
<dbReference type="SUPFAM" id="SSF49493">
    <property type="entry name" value="HSP40/DnaJ peptide-binding domain"/>
    <property type="match status" value="2"/>
</dbReference>
<name>A0ABV4U9K6_9BACT</name>